<gene>
    <name evidence="1" type="ORF">N328_01013</name>
</gene>
<evidence type="ECO:0000313" key="2">
    <source>
        <dbReference type="Proteomes" id="UP000054313"/>
    </source>
</evidence>
<dbReference type="AlphaFoldDB" id="A0A093FGR8"/>
<feature type="non-terminal residue" evidence="1">
    <location>
        <position position="1"/>
    </location>
</feature>
<accession>A0A093FGR8</accession>
<dbReference type="EMBL" id="KK626258">
    <property type="protein sequence ID" value="KFV53469.1"/>
    <property type="molecule type" value="Genomic_DNA"/>
</dbReference>
<sequence>LHRNWHVQSPWLQKGEKLQLLHAAFSPPNQSNLIASSPRPPICPHATFVILAPCGGRDLTWSGRAPSCVHLQVVYLLNTSLCAQLKNGSKSSSMLTSGTS</sequence>
<dbReference type="Proteomes" id="UP000054313">
    <property type="component" value="Unassembled WGS sequence"/>
</dbReference>
<reference evidence="1 2" key="1">
    <citation type="submission" date="2014-04" db="EMBL/GenBank/DDBJ databases">
        <title>Genome evolution of avian class.</title>
        <authorList>
            <person name="Zhang G."/>
            <person name="Li C."/>
        </authorList>
    </citation>
    <scope>NUCLEOTIDE SEQUENCE [LARGE SCALE GENOMIC DNA]</scope>
    <source>
        <strain evidence="1">BGI_N328</strain>
    </source>
</reference>
<keyword evidence="2" id="KW-1185">Reference proteome</keyword>
<evidence type="ECO:0000313" key="1">
    <source>
        <dbReference type="EMBL" id="KFV53469.1"/>
    </source>
</evidence>
<proteinExistence type="predicted"/>
<organism evidence="1 2">
    <name type="scientific">Gavia stellata</name>
    <name type="common">Red-throated diver</name>
    <name type="synonym">Colymbus stellatus</name>
    <dbReference type="NCBI Taxonomy" id="37040"/>
    <lineage>
        <taxon>Eukaryota</taxon>
        <taxon>Metazoa</taxon>
        <taxon>Chordata</taxon>
        <taxon>Craniata</taxon>
        <taxon>Vertebrata</taxon>
        <taxon>Euteleostomi</taxon>
        <taxon>Archelosauria</taxon>
        <taxon>Archosauria</taxon>
        <taxon>Dinosauria</taxon>
        <taxon>Saurischia</taxon>
        <taxon>Theropoda</taxon>
        <taxon>Coelurosauria</taxon>
        <taxon>Aves</taxon>
        <taxon>Neognathae</taxon>
        <taxon>Neoaves</taxon>
        <taxon>Aequornithes</taxon>
        <taxon>Gaviiformes</taxon>
        <taxon>Gaviidae</taxon>
        <taxon>Gavia</taxon>
    </lineage>
</organism>
<feature type="non-terminal residue" evidence="1">
    <location>
        <position position="100"/>
    </location>
</feature>
<name>A0A093FGR8_GAVST</name>
<protein>
    <submittedName>
        <fullName evidence="1">Uncharacterized protein</fullName>
    </submittedName>
</protein>